<dbReference type="EMBL" id="GBXM01096817">
    <property type="protein sequence ID" value="JAH11760.1"/>
    <property type="molecule type" value="Transcribed_RNA"/>
</dbReference>
<organism evidence="2">
    <name type="scientific">Anguilla anguilla</name>
    <name type="common">European freshwater eel</name>
    <name type="synonym">Muraena anguilla</name>
    <dbReference type="NCBI Taxonomy" id="7936"/>
    <lineage>
        <taxon>Eukaryota</taxon>
        <taxon>Metazoa</taxon>
        <taxon>Chordata</taxon>
        <taxon>Craniata</taxon>
        <taxon>Vertebrata</taxon>
        <taxon>Euteleostomi</taxon>
        <taxon>Actinopterygii</taxon>
        <taxon>Neopterygii</taxon>
        <taxon>Teleostei</taxon>
        <taxon>Anguilliformes</taxon>
        <taxon>Anguillidae</taxon>
        <taxon>Anguilla</taxon>
    </lineage>
</organism>
<proteinExistence type="predicted"/>
<reference evidence="2" key="1">
    <citation type="submission" date="2014-11" db="EMBL/GenBank/DDBJ databases">
        <authorList>
            <person name="Amaro Gonzalez C."/>
        </authorList>
    </citation>
    <scope>NUCLEOTIDE SEQUENCE</scope>
</reference>
<sequence length="35" mass="4040">MIYVYKMNTAQQNQITGNTHPPSPKKPKKTTQSFM</sequence>
<reference evidence="2" key="2">
    <citation type="journal article" date="2015" name="Fish Shellfish Immunol.">
        <title>Early steps in the European eel (Anguilla anguilla)-Vibrio vulnificus interaction in the gills: Role of the RtxA13 toxin.</title>
        <authorList>
            <person name="Callol A."/>
            <person name="Pajuelo D."/>
            <person name="Ebbesson L."/>
            <person name="Teles M."/>
            <person name="MacKenzie S."/>
            <person name="Amaro C."/>
        </authorList>
    </citation>
    <scope>NUCLEOTIDE SEQUENCE</scope>
</reference>
<protein>
    <submittedName>
        <fullName evidence="2">Uncharacterized protein</fullName>
    </submittedName>
</protein>
<name>A0A0E9Q622_ANGAN</name>
<evidence type="ECO:0000313" key="2">
    <source>
        <dbReference type="EMBL" id="JAH11760.1"/>
    </source>
</evidence>
<evidence type="ECO:0000256" key="1">
    <source>
        <dbReference type="SAM" id="MobiDB-lite"/>
    </source>
</evidence>
<dbReference type="AlphaFoldDB" id="A0A0E9Q622"/>
<accession>A0A0E9Q622</accession>
<feature type="compositionally biased region" description="Polar residues" evidence="1">
    <location>
        <begin position="8"/>
        <end position="20"/>
    </location>
</feature>
<feature type="region of interest" description="Disordered" evidence="1">
    <location>
        <begin position="8"/>
        <end position="35"/>
    </location>
</feature>